<dbReference type="InterPro" id="IPR036873">
    <property type="entry name" value="Rhodanese-like_dom_sf"/>
</dbReference>
<accession>K3WW53</accession>
<dbReference type="PANTHER" id="PTHR43268:SF7">
    <property type="entry name" value="RHODANESE DOMAIN-CONTAINING PROTEIN"/>
    <property type="match status" value="1"/>
</dbReference>
<evidence type="ECO:0000256" key="1">
    <source>
        <dbReference type="SAM" id="Coils"/>
    </source>
</evidence>
<dbReference type="Pfam" id="PF12368">
    <property type="entry name" value="Rhodanese_C"/>
    <property type="match status" value="1"/>
</dbReference>
<name>K3WW53_GLOUD</name>
<dbReference type="OMA" id="CDTHTNC"/>
<proteinExistence type="inferred from homology"/>
<dbReference type="SUPFAM" id="SSF52821">
    <property type="entry name" value="Rhodanese/Cell cycle control phosphatase"/>
    <property type="match status" value="1"/>
</dbReference>
<dbReference type="AlphaFoldDB" id="K3WW53"/>
<reference evidence="3" key="3">
    <citation type="submission" date="2015-02" db="UniProtKB">
        <authorList>
            <consortium name="EnsemblProtists"/>
        </authorList>
    </citation>
    <scope>IDENTIFICATION</scope>
    <source>
        <strain evidence="3">DAOM BR144</strain>
    </source>
</reference>
<dbReference type="PANTHER" id="PTHR43268">
    <property type="entry name" value="THIOSULFATE SULFURTRANSFERASE/RHODANESE-LIKE DOMAIN-CONTAINING PROTEIN 2"/>
    <property type="match status" value="1"/>
</dbReference>
<sequence length="382" mass="43163">MVSRSSMAPPLMALYPVHDAPKYAVVLYYKYVRLGETPAQVEQLVRDHEQLCARLALTGRVRIAMEGINGTLGGKAESVAQYIATMQQAPHFEGIDWKTSGSDVEPFPELQVRLVQEIVAMEIPDEQCDLAHGGTHLTPEEFHHEQQANARERIALIDVRNNYEYNIGHFEGALNPKTRRFGQFPEWVRAELPELQKKDKILMYCTGGIRCEKASAYLKHLGLEKVYQLQGGIHRYLEKYPDGGGLFQGKNFVFDQRVAMASEDPTITGKCERCDVPYDVVSGTRCKYCRMHILLCEACRANGEDESLLYCEEHAHLVTGDAAQLAQKAQQLQSELDEVQGKAKKGRRRSLRKQLDTVERRIQELQRLAICSDDAEGPQDAE</sequence>
<reference evidence="4" key="1">
    <citation type="journal article" date="2010" name="Genome Biol.">
        <title>Genome sequence of the necrotrophic plant pathogen Pythium ultimum reveals original pathogenicity mechanisms and effector repertoire.</title>
        <authorList>
            <person name="Levesque C.A."/>
            <person name="Brouwer H."/>
            <person name="Cano L."/>
            <person name="Hamilton J.P."/>
            <person name="Holt C."/>
            <person name="Huitema E."/>
            <person name="Raffaele S."/>
            <person name="Robideau G.P."/>
            <person name="Thines M."/>
            <person name="Win J."/>
            <person name="Zerillo M.M."/>
            <person name="Beakes G.W."/>
            <person name="Boore J.L."/>
            <person name="Busam D."/>
            <person name="Dumas B."/>
            <person name="Ferriera S."/>
            <person name="Fuerstenberg S.I."/>
            <person name="Gachon C.M."/>
            <person name="Gaulin E."/>
            <person name="Govers F."/>
            <person name="Grenville-Briggs L."/>
            <person name="Horner N."/>
            <person name="Hostetler J."/>
            <person name="Jiang R.H."/>
            <person name="Johnson J."/>
            <person name="Krajaejun T."/>
            <person name="Lin H."/>
            <person name="Meijer H.J."/>
            <person name="Moore B."/>
            <person name="Morris P."/>
            <person name="Phuntmart V."/>
            <person name="Puiu D."/>
            <person name="Shetty J."/>
            <person name="Stajich J.E."/>
            <person name="Tripathy S."/>
            <person name="Wawra S."/>
            <person name="van West P."/>
            <person name="Whitty B.R."/>
            <person name="Coutinho P.M."/>
            <person name="Henrissat B."/>
            <person name="Martin F."/>
            <person name="Thomas P.D."/>
            <person name="Tyler B.M."/>
            <person name="De Vries R.P."/>
            <person name="Kamoun S."/>
            <person name="Yandell M."/>
            <person name="Tisserat N."/>
            <person name="Buell C.R."/>
        </authorList>
    </citation>
    <scope>NUCLEOTIDE SEQUENCE</scope>
    <source>
        <strain evidence="4">DAOM:BR144</strain>
    </source>
</reference>
<dbReference type="VEuPathDB" id="FungiDB:PYU1_G009183"/>
<feature type="coiled-coil region" evidence="1">
    <location>
        <begin position="322"/>
        <end position="368"/>
    </location>
</feature>
<evidence type="ECO:0000259" key="2">
    <source>
        <dbReference type="PROSITE" id="PS50206"/>
    </source>
</evidence>
<dbReference type="InterPro" id="IPR001763">
    <property type="entry name" value="Rhodanese-like_dom"/>
</dbReference>
<dbReference type="Gene3D" id="3.30.70.100">
    <property type="match status" value="1"/>
</dbReference>
<dbReference type="HOGENOM" id="CLU_038878_1_0_1"/>
<protein>
    <recommendedName>
        <fullName evidence="2">Rhodanese domain-containing protein</fullName>
    </recommendedName>
</protein>
<dbReference type="InterPro" id="IPR020936">
    <property type="entry name" value="TrhO"/>
</dbReference>
<reference evidence="4" key="2">
    <citation type="submission" date="2010-04" db="EMBL/GenBank/DDBJ databases">
        <authorList>
            <person name="Buell R."/>
            <person name="Hamilton J."/>
            <person name="Hostetler J."/>
        </authorList>
    </citation>
    <scope>NUCLEOTIDE SEQUENCE [LARGE SCALE GENOMIC DNA]</scope>
    <source>
        <strain evidence="4">DAOM:BR144</strain>
    </source>
</reference>
<dbReference type="SMART" id="SM00450">
    <property type="entry name" value="RHOD"/>
    <property type="match status" value="1"/>
</dbReference>
<keyword evidence="4" id="KW-1185">Reference proteome</keyword>
<dbReference type="CDD" id="cd01518">
    <property type="entry name" value="RHOD_YceA"/>
    <property type="match status" value="1"/>
</dbReference>
<dbReference type="Pfam" id="PF00581">
    <property type="entry name" value="Rhodanese"/>
    <property type="match status" value="1"/>
</dbReference>
<dbReference type="EMBL" id="GL376632">
    <property type="status" value="NOT_ANNOTATED_CDS"/>
    <property type="molecule type" value="Genomic_DNA"/>
</dbReference>
<dbReference type="STRING" id="431595.K3WW53"/>
<evidence type="ECO:0000313" key="4">
    <source>
        <dbReference type="Proteomes" id="UP000019132"/>
    </source>
</evidence>
<dbReference type="EnsemblProtists" id="PYU1_T009201">
    <property type="protein sequence ID" value="PYU1_T009201"/>
    <property type="gene ID" value="PYU1_G009183"/>
</dbReference>
<dbReference type="eggNOG" id="ENOG502QSQK">
    <property type="taxonomic scope" value="Eukaryota"/>
</dbReference>
<dbReference type="NCBIfam" id="NF001135">
    <property type="entry name" value="PRK00142.1-3"/>
    <property type="match status" value="1"/>
</dbReference>
<dbReference type="HAMAP" id="MF_00469">
    <property type="entry name" value="TrhO"/>
    <property type="match status" value="1"/>
</dbReference>
<evidence type="ECO:0000313" key="3">
    <source>
        <dbReference type="EnsemblProtists" id="PYU1_T009201"/>
    </source>
</evidence>
<dbReference type="PROSITE" id="PS50206">
    <property type="entry name" value="RHODANESE_3"/>
    <property type="match status" value="1"/>
</dbReference>
<dbReference type="InterPro" id="IPR040503">
    <property type="entry name" value="TRHO_N"/>
</dbReference>
<organism evidence="3 4">
    <name type="scientific">Globisporangium ultimum (strain ATCC 200006 / CBS 805.95 / DAOM BR144)</name>
    <name type="common">Pythium ultimum</name>
    <dbReference type="NCBI Taxonomy" id="431595"/>
    <lineage>
        <taxon>Eukaryota</taxon>
        <taxon>Sar</taxon>
        <taxon>Stramenopiles</taxon>
        <taxon>Oomycota</taxon>
        <taxon>Peronosporomycetes</taxon>
        <taxon>Pythiales</taxon>
        <taxon>Pythiaceae</taxon>
        <taxon>Globisporangium</taxon>
    </lineage>
</organism>
<keyword evidence="1" id="KW-0175">Coiled coil</keyword>
<dbReference type="Proteomes" id="UP000019132">
    <property type="component" value="Unassembled WGS sequence"/>
</dbReference>
<dbReference type="Pfam" id="PF17773">
    <property type="entry name" value="UPF0176_N"/>
    <property type="match status" value="1"/>
</dbReference>
<feature type="domain" description="Rhodanese" evidence="2">
    <location>
        <begin position="150"/>
        <end position="245"/>
    </location>
</feature>
<dbReference type="InParanoid" id="K3WW53"/>
<dbReference type="InterPro" id="IPR022111">
    <property type="entry name" value="Rhodanese_C"/>
</dbReference>
<dbReference type="Gene3D" id="3.40.250.10">
    <property type="entry name" value="Rhodanese-like domain"/>
    <property type="match status" value="1"/>
</dbReference>